<dbReference type="RefSeq" id="WP_017869147.1">
    <property type="nucleotide sequence ID" value="NZ_CP049357.1"/>
</dbReference>
<proteinExistence type="predicted"/>
<feature type="domain" description="HTH cro/C1-type" evidence="1">
    <location>
        <begin position="23"/>
        <end position="77"/>
    </location>
</feature>
<comment type="caution">
    <text evidence="2">The sequence shown here is derived from an EMBL/GenBank/DDBJ whole genome shotgun (WGS) entry which is preliminary data.</text>
</comment>
<dbReference type="InterPro" id="IPR010982">
    <property type="entry name" value="Lambda_DNA-bd_dom_sf"/>
</dbReference>
<dbReference type="SMART" id="SM00530">
    <property type="entry name" value="HTH_XRE"/>
    <property type="match status" value="1"/>
</dbReference>
<reference evidence="2" key="2">
    <citation type="journal article" date="2014" name="Int. J. Syst. Evol. Microbiol.">
        <title>Complete genome sequence of Corynebacterium casei LMG S-19264T (=DSM 44701T), isolated from a smear-ripened cheese.</title>
        <authorList>
            <consortium name="US DOE Joint Genome Institute (JGI-PGF)"/>
            <person name="Walter F."/>
            <person name="Albersmeier A."/>
            <person name="Kalinowski J."/>
            <person name="Ruckert C."/>
        </authorList>
    </citation>
    <scope>NUCLEOTIDE SEQUENCE</scope>
    <source>
        <strain evidence="2">CGMCC 1.8885</strain>
    </source>
</reference>
<accession>A0AAV4K4Z9</accession>
<dbReference type="GO" id="GO:0003677">
    <property type="term" value="F:DNA binding"/>
    <property type="evidence" value="ECO:0007669"/>
    <property type="project" value="InterPro"/>
</dbReference>
<dbReference type="EMBL" id="BMMA01000004">
    <property type="protein sequence ID" value="GGI75764.1"/>
    <property type="molecule type" value="Genomic_DNA"/>
</dbReference>
<dbReference type="Gene3D" id="1.10.260.40">
    <property type="entry name" value="lambda repressor-like DNA-binding domains"/>
    <property type="match status" value="1"/>
</dbReference>
<dbReference type="Proteomes" id="UP000652720">
    <property type="component" value="Unassembled WGS sequence"/>
</dbReference>
<dbReference type="CDD" id="cd00093">
    <property type="entry name" value="HTH_XRE"/>
    <property type="match status" value="1"/>
</dbReference>
<protein>
    <recommendedName>
        <fullName evidence="1">HTH cro/C1-type domain-containing protein</fullName>
    </recommendedName>
</protein>
<evidence type="ECO:0000313" key="3">
    <source>
        <dbReference type="EMBL" id="GGP28757.1"/>
    </source>
</evidence>
<dbReference type="SUPFAM" id="SSF47413">
    <property type="entry name" value="lambda repressor-like DNA-binding domains"/>
    <property type="match status" value="1"/>
</dbReference>
<evidence type="ECO:0000259" key="1">
    <source>
        <dbReference type="PROSITE" id="PS50943"/>
    </source>
</evidence>
<dbReference type="Pfam" id="PF13443">
    <property type="entry name" value="HTH_26"/>
    <property type="match status" value="1"/>
</dbReference>
<evidence type="ECO:0000313" key="5">
    <source>
        <dbReference type="Proteomes" id="UP000652720"/>
    </source>
</evidence>
<reference evidence="2" key="4">
    <citation type="submission" date="2023-08" db="EMBL/GenBank/DDBJ databases">
        <authorList>
            <person name="Sun Q."/>
            <person name="Zhou Y."/>
        </authorList>
    </citation>
    <scope>NUCLEOTIDE SEQUENCE</scope>
    <source>
        <strain evidence="3">CGMCC 1.8884</strain>
        <strain evidence="2">CGMCC 1.8885</strain>
    </source>
</reference>
<sequence>MQGGLVVPIKMGRMNWTEIQDELRRRLKEKRGAQSAVARELGINRASVGQYTGGEKDIPLAHLDAICKVLGVTLDIKEIPASTAGESP</sequence>
<dbReference type="Proteomes" id="UP000630135">
    <property type="component" value="Unassembled WGS sequence"/>
</dbReference>
<name>A0AAV4K4Z9_9DEIO</name>
<keyword evidence="4" id="KW-1185">Reference proteome</keyword>
<dbReference type="PROSITE" id="PS50943">
    <property type="entry name" value="HTH_CROC1"/>
    <property type="match status" value="1"/>
</dbReference>
<evidence type="ECO:0000313" key="2">
    <source>
        <dbReference type="EMBL" id="GGI75764.1"/>
    </source>
</evidence>
<dbReference type="InterPro" id="IPR001387">
    <property type="entry name" value="Cro/C1-type_HTH"/>
</dbReference>
<reference evidence="3" key="1">
    <citation type="journal article" date="2014" name="Int. J. Syst. Evol. Microbiol.">
        <title>Complete genome of a new Firmicutes species belonging to the dominant human colonic microbiota ('Ruminococcus bicirculans') reveals two chromosomes and a selective capacity to utilize plant glucans.</title>
        <authorList>
            <consortium name="NISC Comparative Sequencing Program"/>
            <person name="Wegmann U."/>
            <person name="Louis P."/>
            <person name="Goesmann A."/>
            <person name="Henrissat B."/>
            <person name="Duncan S.H."/>
            <person name="Flint H.J."/>
        </authorList>
    </citation>
    <scope>NUCLEOTIDE SEQUENCE</scope>
    <source>
        <strain evidence="3">CGMCC 1.8884</strain>
    </source>
</reference>
<gene>
    <name evidence="3" type="ORF">GCM10008021_04080</name>
    <name evidence="2" type="ORF">GCM10010914_07410</name>
</gene>
<reference evidence="4" key="3">
    <citation type="journal article" date="2019" name="Int. J. Syst. Evol. Microbiol.">
        <title>The Global Catalogue of Microorganisms (GCM) 10K type strain sequencing project: providing services to taxonomists for standard genome sequencing and annotation.</title>
        <authorList>
            <consortium name="The Broad Institute Genomics Platform"/>
            <consortium name="The Broad Institute Genome Sequencing Center for Infectious Disease"/>
            <person name="Wu L."/>
            <person name="Ma J."/>
        </authorList>
    </citation>
    <scope>NUCLEOTIDE SEQUENCE [LARGE SCALE GENOMIC DNA]</scope>
    <source>
        <strain evidence="4">CGMCC 1.8884</strain>
    </source>
</reference>
<dbReference type="EMBL" id="BMLZ01000003">
    <property type="protein sequence ID" value="GGP28757.1"/>
    <property type="molecule type" value="Genomic_DNA"/>
</dbReference>
<evidence type="ECO:0000313" key="4">
    <source>
        <dbReference type="Proteomes" id="UP000630135"/>
    </source>
</evidence>
<organism evidence="2 5">
    <name type="scientific">Deinococcus wulumuqiensis</name>
    <dbReference type="NCBI Taxonomy" id="980427"/>
    <lineage>
        <taxon>Bacteria</taxon>
        <taxon>Thermotogati</taxon>
        <taxon>Deinococcota</taxon>
        <taxon>Deinococci</taxon>
        <taxon>Deinococcales</taxon>
        <taxon>Deinococcaceae</taxon>
        <taxon>Deinococcus</taxon>
    </lineage>
</organism>
<dbReference type="AlphaFoldDB" id="A0AAV4K4Z9"/>